<dbReference type="RefSeq" id="WP_259408576.1">
    <property type="nucleotide sequence ID" value="NZ_BAAAHW010000016.1"/>
</dbReference>
<gene>
    <name evidence="1" type="ORF">HDA42_000025</name>
</gene>
<evidence type="ECO:0000313" key="2">
    <source>
        <dbReference type="Proteomes" id="UP000577386"/>
    </source>
</evidence>
<organism evidence="1 2">
    <name type="scientific">Streptomyces murinus</name>
    <dbReference type="NCBI Taxonomy" id="33900"/>
    <lineage>
        <taxon>Bacteria</taxon>
        <taxon>Bacillati</taxon>
        <taxon>Actinomycetota</taxon>
        <taxon>Actinomycetes</taxon>
        <taxon>Kitasatosporales</taxon>
        <taxon>Streptomycetaceae</taxon>
        <taxon>Streptomyces</taxon>
    </lineage>
</organism>
<dbReference type="EMBL" id="JACJIJ010000001">
    <property type="protein sequence ID" value="MBA9050850.1"/>
    <property type="molecule type" value="Genomic_DNA"/>
</dbReference>
<name>A0A7W3RIF6_STRMR</name>
<reference evidence="1 2" key="1">
    <citation type="submission" date="2020-08" db="EMBL/GenBank/DDBJ databases">
        <title>Sequencing the genomes of 1000 actinobacteria strains.</title>
        <authorList>
            <person name="Klenk H.-P."/>
        </authorList>
    </citation>
    <scope>NUCLEOTIDE SEQUENCE [LARGE SCALE GENOMIC DNA]</scope>
    <source>
        <strain evidence="1 2">DSM 41827</strain>
    </source>
</reference>
<sequence length="106" mass="12030">MGRLFLVTEDGRRRPVKRSTERVDLGRPQQLAQRLISVSERDDVDVEHDPVYGRARAWIRPGAKGWPMAEELFATAPARVINKQDQNFEKYWDALVSGSAAQLPLA</sequence>
<keyword evidence="2" id="KW-1185">Reference proteome</keyword>
<accession>A0A7W3RIF6</accession>
<dbReference type="Proteomes" id="UP000577386">
    <property type="component" value="Unassembled WGS sequence"/>
</dbReference>
<comment type="caution">
    <text evidence="1">The sequence shown here is derived from an EMBL/GenBank/DDBJ whole genome shotgun (WGS) entry which is preliminary data.</text>
</comment>
<protein>
    <submittedName>
        <fullName evidence="1">Uncharacterized protein</fullName>
    </submittedName>
</protein>
<evidence type="ECO:0000313" key="1">
    <source>
        <dbReference type="EMBL" id="MBA9050850.1"/>
    </source>
</evidence>
<dbReference type="AlphaFoldDB" id="A0A7W3RIF6"/>
<proteinExistence type="predicted"/>